<keyword evidence="17" id="KW-1185">Reference proteome</keyword>
<dbReference type="PROSITE" id="PS00666">
    <property type="entry name" value="DHDPS_2"/>
    <property type="match status" value="1"/>
</dbReference>
<evidence type="ECO:0000256" key="15">
    <source>
        <dbReference type="PIRSR" id="PIRSR001365-2"/>
    </source>
</evidence>
<feature type="binding site" evidence="12 15">
    <location>
        <position position="205"/>
    </location>
    <ligand>
        <name>pyruvate</name>
        <dbReference type="ChEBI" id="CHEBI:15361"/>
    </ligand>
</feature>
<feature type="site" description="Part of a proton relay during catalysis" evidence="12">
    <location>
        <position position="46"/>
    </location>
</feature>
<keyword evidence="6 12" id="KW-0028">Amino-acid biosynthesis</keyword>
<dbReference type="PANTHER" id="PTHR12128:SF66">
    <property type="entry name" value="4-HYDROXY-2-OXOGLUTARATE ALDOLASE, MITOCHONDRIAL"/>
    <property type="match status" value="1"/>
</dbReference>
<feature type="active site" description="Proton donor/acceptor" evidence="12 14">
    <location>
        <position position="135"/>
    </location>
</feature>
<feature type="active site" description="Schiff-base intermediate with substrate" evidence="12 14">
    <location>
        <position position="163"/>
    </location>
</feature>
<comment type="subunit">
    <text evidence="12">Homotetramer; dimer of dimers.</text>
</comment>
<proteinExistence type="inferred from homology"/>
<evidence type="ECO:0000256" key="10">
    <source>
        <dbReference type="ARBA" id="ARBA00023270"/>
    </source>
</evidence>
<comment type="function">
    <text evidence="1 12">Catalyzes the condensation of (S)-aspartate-beta-semialdehyde [(S)-ASA] and pyruvate to 4-hydroxy-tetrahydrodipicolinate (HTPA).</text>
</comment>
<evidence type="ECO:0000256" key="6">
    <source>
        <dbReference type="ARBA" id="ARBA00022605"/>
    </source>
</evidence>
<evidence type="ECO:0000256" key="9">
    <source>
        <dbReference type="ARBA" id="ARBA00023239"/>
    </source>
</evidence>
<dbReference type="Proteomes" id="UP000191200">
    <property type="component" value="Chromosome"/>
</dbReference>
<dbReference type="GO" id="GO:0005829">
    <property type="term" value="C:cytosol"/>
    <property type="evidence" value="ECO:0007669"/>
    <property type="project" value="TreeGrafter"/>
</dbReference>
<keyword evidence="9 12" id="KW-0456">Lyase</keyword>
<dbReference type="STRING" id="519472.BHY08_09515"/>
<comment type="caution">
    <text evidence="12">Was originally thought to be a dihydrodipicolinate synthase (DHDPS), catalyzing the condensation of (S)-aspartate-beta-semialdehyde [(S)-ASA] and pyruvate to dihydrodipicolinate (DHDP). However, it was shown in E.coli that the product of the enzymatic reaction is not dihydrodipicolinate but in fact (4S)-4-hydroxy-2,3,4,5-tetrahydro-(2S)-dipicolinic acid (HTPA), and that the consecutive dehydration reaction leading to DHDP is not spontaneous but catalyzed by DapB.</text>
</comment>
<dbReference type="InterPro" id="IPR002220">
    <property type="entry name" value="DapA-like"/>
</dbReference>
<dbReference type="HAMAP" id="MF_00418">
    <property type="entry name" value="DapA"/>
    <property type="match status" value="1"/>
</dbReference>
<keyword evidence="5 12" id="KW-0963">Cytoplasm</keyword>
<evidence type="ECO:0000256" key="12">
    <source>
        <dbReference type="HAMAP-Rule" id="MF_00418"/>
    </source>
</evidence>
<dbReference type="GO" id="GO:0008840">
    <property type="term" value="F:4-hydroxy-tetrahydrodipicolinate synthase activity"/>
    <property type="evidence" value="ECO:0007669"/>
    <property type="project" value="UniProtKB-UniRule"/>
</dbReference>
<dbReference type="CDD" id="cd00950">
    <property type="entry name" value="DHDPS"/>
    <property type="match status" value="1"/>
</dbReference>
<comment type="catalytic activity">
    <reaction evidence="11 12">
        <text>L-aspartate 4-semialdehyde + pyruvate = (2S,4S)-4-hydroxy-2,3,4,5-tetrahydrodipicolinate + H2O + H(+)</text>
        <dbReference type="Rhea" id="RHEA:34171"/>
        <dbReference type="ChEBI" id="CHEBI:15361"/>
        <dbReference type="ChEBI" id="CHEBI:15377"/>
        <dbReference type="ChEBI" id="CHEBI:15378"/>
        <dbReference type="ChEBI" id="CHEBI:67139"/>
        <dbReference type="ChEBI" id="CHEBI:537519"/>
        <dbReference type="EC" id="4.3.3.7"/>
    </reaction>
</comment>
<dbReference type="PRINTS" id="PR00146">
    <property type="entry name" value="DHPICSNTHASE"/>
</dbReference>
<keyword evidence="7 12" id="KW-0220">Diaminopimelate biosynthesis</keyword>
<evidence type="ECO:0000256" key="1">
    <source>
        <dbReference type="ARBA" id="ARBA00003294"/>
    </source>
</evidence>
<dbReference type="OrthoDB" id="9782828at2"/>
<evidence type="ECO:0000256" key="14">
    <source>
        <dbReference type="PIRSR" id="PIRSR001365-1"/>
    </source>
</evidence>
<keyword evidence="10 12" id="KW-0704">Schiff base</keyword>
<keyword evidence="8 12" id="KW-0457">Lysine biosynthesis</keyword>
<comment type="similarity">
    <text evidence="3 12 13">Belongs to the DapA family.</text>
</comment>
<evidence type="ECO:0000256" key="3">
    <source>
        <dbReference type="ARBA" id="ARBA00007592"/>
    </source>
</evidence>
<dbReference type="InterPro" id="IPR020625">
    <property type="entry name" value="Schiff_base-form_aldolases_AS"/>
</dbReference>
<comment type="pathway">
    <text evidence="2 12">Amino-acid biosynthesis; L-lysine biosynthesis via DAP pathway; (S)-tetrahydrodipicolinate from L-aspartate: step 3/4.</text>
</comment>
<organism evidence="16 17">
    <name type="scientific">Vagococcus teuberi</name>
    <dbReference type="NCBI Taxonomy" id="519472"/>
    <lineage>
        <taxon>Bacteria</taxon>
        <taxon>Bacillati</taxon>
        <taxon>Bacillota</taxon>
        <taxon>Bacilli</taxon>
        <taxon>Lactobacillales</taxon>
        <taxon>Enterococcaceae</taxon>
        <taxon>Vagococcus</taxon>
    </lineage>
</organism>
<evidence type="ECO:0000313" key="17">
    <source>
        <dbReference type="Proteomes" id="UP000191200"/>
    </source>
</evidence>
<dbReference type="GO" id="GO:0019877">
    <property type="term" value="P:diaminopimelate biosynthetic process"/>
    <property type="evidence" value="ECO:0007669"/>
    <property type="project" value="UniProtKB-UniRule"/>
</dbReference>
<protein>
    <recommendedName>
        <fullName evidence="4 12">4-hydroxy-tetrahydrodipicolinate synthase</fullName>
        <shortName evidence="12">HTPA synthase</shortName>
        <ecNumber evidence="4 12">4.3.3.7</ecNumber>
    </recommendedName>
</protein>
<feature type="site" description="Part of a proton relay during catalysis" evidence="12">
    <location>
        <position position="109"/>
    </location>
</feature>
<evidence type="ECO:0000256" key="8">
    <source>
        <dbReference type="ARBA" id="ARBA00023154"/>
    </source>
</evidence>
<dbReference type="NCBIfam" id="TIGR00674">
    <property type="entry name" value="dapA"/>
    <property type="match status" value="1"/>
</dbReference>
<dbReference type="PIRSF" id="PIRSF001365">
    <property type="entry name" value="DHDPS"/>
    <property type="match status" value="1"/>
</dbReference>
<accession>A0A1J0A7Z4</accession>
<evidence type="ECO:0000313" key="16">
    <source>
        <dbReference type="EMBL" id="APB32023.1"/>
    </source>
</evidence>
<dbReference type="Gene3D" id="3.20.20.70">
    <property type="entry name" value="Aldolase class I"/>
    <property type="match status" value="1"/>
</dbReference>
<evidence type="ECO:0000256" key="13">
    <source>
        <dbReference type="PIRNR" id="PIRNR001365"/>
    </source>
</evidence>
<evidence type="ECO:0000256" key="2">
    <source>
        <dbReference type="ARBA" id="ARBA00005120"/>
    </source>
</evidence>
<dbReference type="EC" id="4.3.3.7" evidence="4 12"/>
<comment type="subcellular location">
    <subcellularLocation>
        <location evidence="12">Cytoplasm</location>
    </subcellularLocation>
</comment>
<name>A0A1J0A7Z4_9ENTE</name>
<feature type="binding site" evidence="12 15">
    <location>
        <position position="47"/>
    </location>
    <ligand>
        <name>pyruvate</name>
        <dbReference type="ChEBI" id="CHEBI:15361"/>
    </ligand>
</feature>
<evidence type="ECO:0000256" key="4">
    <source>
        <dbReference type="ARBA" id="ARBA00012086"/>
    </source>
</evidence>
<dbReference type="PROSITE" id="PS00665">
    <property type="entry name" value="DHDPS_1"/>
    <property type="match status" value="1"/>
</dbReference>
<dbReference type="InterPro" id="IPR005263">
    <property type="entry name" value="DapA"/>
</dbReference>
<dbReference type="UniPathway" id="UPA00034">
    <property type="reaction ID" value="UER00017"/>
</dbReference>
<dbReference type="InterPro" id="IPR013785">
    <property type="entry name" value="Aldolase_TIM"/>
</dbReference>
<dbReference type="SUPFAM" id="SSF51569">
    <property type="entry name" value="Aldolase"/>
    <property type="match status" value="1"/>
</dbReference>
<evidence type="ECO:0000256" key="7">
    <source>
        <dbReference type="ARBA" id="ARBA00022915"/>
    </source>
</evidence>
<dbReference type="Pfam" id="PF00701">
    <property type="entry name" value="DHDPS"/>
    <property type="match status" value="1"/>
</dbReference>
<dbReference type="KEGG" id="vte:BHY08_09515"/>
<dbReference type="GO" id="GO:0009089">
    <property type="term" value="P:lysine biosynthetic process via diaminopimelate"/>
    <property type="evidence" value="ECO:0007669"/>
    <property type="project" value="UniProtKB-UniRule"/>
</dbReference>
<dbReference type="SMART" id="SM01130">
    <property type="entry name" value="DHDPS"/>
    <property type="match status" value="1"/>
</dbReference>
<dbReference type="EMBL" id="CP017267">
    <property type="protein sequence ID" value="APB32023.1"/>
    <property type="molecule type" value="Genomic_DNA"/>
</dbReference>
<evidence type="ECO:0000256" key="5">
    <source>
        <dbReference type="ARBA" id="ARBA00022490"/>
    </source>
</evidence>
<evidence type="ECO:0000256" key="11">
    <source>
        <dbReference type="ARBA" id="ARBA00047836"/>
    </source>
</evidence>
<dbReference type="PANTHER" id="PTHR12128">
    <property type="entry name" value="DIHYDRODIPICOLINATE SYNTHASE"/>
    <property type="match status" value="1"/>
</dbReference>
<dbReference type="AlphaFoldDB" id="A0A1J0A7Z4"/>
<gene>
    <name evidence="12" type="primary">dapA</name>
    <name evidence="16" type="ORF">BHY08_09515</name>
</gene>
<dbReference type="InterPro" id="IPR020624">
    <property type="entry name" value="Schiff_base-form_aldolases_CS"/>
</dbReference>
<reference evidence="16 17" key="1">
    <citation type="submission" date="2016-09" db="EMBL/GenBank/DDBJ databases">
        <title>Vagococcus teuberi sp. nov., isolated from the Malian artisanal sour milk fene.</title>
        <authorList>
            <person name="Wullschleger S."/>
            <person name="Seifert C."/>
            <person name="Baumgartner S."/>
            <person name="Lacroix C."/>
            <person name="Bonfoh B."/>
            <person name="Stevens M.J."/>
            <person name="Meile L."/>
        </authorList>
    </citation>
    <scope>NUCLEOTIDE SEQUENCE [LARGE SCALE GENOMIC DNA]</scope>
    <source>
        <strain evidence="16 17">DSM 21459</strain>
    </source>
</reference>
<sequence length="292" mass="32033">MTPLFKGAAVAITTPFSHDEVDYATFEKHVNFLIEEGLQALFVNGTTGEGSTLTEEERLNLIRSSLKVSNGRVPIIANTGTNDTKASLSHSLKAKEAGADAIMLITPYYNKTSQRGLIKHFTLIADAVGLPVVLYNVPSRTNMTIEPETLVELAKNPHIVALKDATGDMEYLRQCKELLPSDFAIYSGNDDAIIPFFEGGGDGVISVLANATPKEFQEIYTTFQENPAKAKELFEQILPLIKSLSVDINPMPIKALVNHLGYAKDEVRLPLVELEDDARAPIEQAYHVFKGE</sequence>